<dbReference type="PANTHER" id="PTHR46704:SF1">
    <property type="entry name" value="TELOMERE LENGTH REGULATION PROTEIN TEL2 HOMOLOG"/>
    <property type="match status" value="1"/>
</dbReference>
<evidence type="ECO:0000313" key="2">
    <source>
        <dbReference type="RefSeq" id="XP_034250200.1"/>
    </source>
</evidence>
<proteinExistence type="predicted"/>
<dbReference type="Proteomes" id="UP000515158">
    <property type="component" value="Unplaced"/>
</dbReference>
<sequence length="711" mass="79559">MKALASIPVCYPQSSSKQGLAKLRIEEIGEFQSESLLSAKSADMLWLAGQFIGLAETPPGWSGFMTMLTENLQNYEVSSVLPLPFLNLPPSKPTTIYSVLRYSAEDAAKRNQHCLVTFDQPLYVKAVDLVLAEEPNGPLKAVTPREGGFHMFVSYMGAVGHTMAGSGLEELWQTVYGKCAVSHMISGHAYSRAWRAHSLTQQAIATLLLEDETLGERAMHTDDIKELCSVYQQALDKQLNPEDSGAVQKLVTTMEEKLSTAAERGRTGRLWVQYFKQQMSQLESRMSVEDYDKFVVKSYFAIRRTRPKFNHFARTALLHKVVWKAQATFNSICEDYLGYLQRQYGDSESICVVFDGYLQNSTKDEERLRRSVKNYCPDTVVQGSVTCTHSQQKFLSNEKNKNSFIALLSAQLQKHSIHVVRAESDADTTIVRTAVQRPRSVIVGEDTDLLALLIALSPPDSDVLLLVPGKTAQQAKIYSSVCIQTKLNEAGLSGLVLFAHAVSGCDTTSSIFKKGKVTVWKKIKDCNSADRNELRRFNEANLDQQEVQRIGEKFLLKLYGARQERNLNTLRHVLYQRTVARQDPGKVQKGFEMASFPPTSEAAHQHALRVYLQVQDWLGMKLRPEEWGWSQDQQSGRLYPVPTLKPTAPEFLLKMAYCSCSSDCGNRCPCRPNKCTTMCNCSGHACGNAVAEEDVAEQLEADPDDPEVMQL</sequence>
<organism evidence="2">
    <name type="scientific">Thrips palmi</name>
    <name type="common">Melon thrips</name>
    <dbReference type="NCBI Taxonomy" id="161013"/>
    <lineage>
        <taxon>Eukaryota</taxon>
        <taxon>Metazoa</taxon>
        <taxon>Ecdysozoa</taxon>
        <taxon>Arthropoda</taxon>
        <taxon>Hexapoda</taxon>
        <taxon>Insecta</taxon>
        <taxon>Pterygota</taxon>
        <taxon>Neoptera</taxon>
        <taxon>Paraneoptera</taxon>
        <taxon>Thysanoptera</taxon>
        <taxon>Terebrantia</taxon>
        <taxon>Thripoidea</taxon>
        <taxon>Thripidae</taxon>
        <taxon>Thrips</taxon>
    </lineage>
</organism>
<dbReference type="PANTHER" id="PTHR46704">
    <property type="entry name" value="CXC DOMAIN-CONTAINING PROTEIN-RELATED"/>
    <property type="match status" value="1"/>
</dbReference>
<evidence type="ECO:0000313" key="1">
    <source>
        <dbReference type="Proteomes" id="UP000515158"/>
    </source>
</evidence>
<accession>A0A6P8ZYK2</accession>
<reference evidence="2" key="1">
    <citation type="submission" date="2025-08" db="UniProtKB">
        <authorList>
            <consortium name="RefSeq"/>
        </authorList>
    </citation>
    <scope>IDENTIFICATION</scope>
    <source>
        <tissue evidence="2">Total insect</tissue>
    </source>
</reference>
<dbReference type="OrthoDB" id="8195485at2759"/>
<dbReference type="KEGG" id="tpal:117650724"/>
<gene>
    <name evidence="2" type="primary">LOC117650724</name>
</gene>
<name>A0A6P8ZYK2_THRPL</name>
<dbReference type="AlphaFoldDB" id="A0A6P8ZYK2"/>
<dbReference type="InParanoid" id="A0A6P8ZYK2"/>
<keyword evidence="1" id="KW-1185">Reference proteome</keyword>
<protein>
    <submittedName>
        <fullName evidence="2">Uncharacterized protein LOC117650724</fullName>
    </submittedName>
</protein>
<dbReference type="RefSeq" id="XP_034250200.1">
    <property type="nucleotide sequence ID" value="XM_034394309.1"/>
</dbReference>
<dbReference type="GeneID" id="117650724"/>